<comment type="caution">
    <text evidence="2">The sequence shown here is derived from an EMBL/GenBank/DDBJ whole genome shotgun (WGS) entry which is preliminary data.</text>
</comment>
<keyword evidence="3" id="KW-1185">Reference proteome</keyword>
<evidence type="ECO:0000256" key="1">
    <source>
        <dbReference type="SAM" id="MobiDB-lite"/>
    </source>
</evidence>
<protein>
    <submittedName>
        <fullName evidence="2">Uncharacterized protein</fullName>
    </submittedName>
</protein>
<feature type="compositionally biased region" description="Basic and acidic residues" evidence="1">
    <location>
        <begin position="85"/>
        <end position="103"/>
    </location>
</feature>
<reference evidence="2 3" key="1">
    <citation type="journal article" date="2024" name="Ann. Entomol. Soc. Am.">
        <title>Genomic analyses of the southern and eastern yellowjacket wasps (Hymenoptera: Vespidae) reveal evolutionary signatures of social life.</title>
        <authorList>
            <person name="Catto M.A."/>
            <person name="Caine P.B."/>
            <person name="Orr S.E."/>
            <person name="Hunt B.G."/>
            <person name="Goodisman M.A.D."/>
        </authorList>
    </citation>
    <scope>NUCLEOTIDE SEQUENCE [LARGE SCALE GENOMIC DNA]</scope>
    <source>
        <strain evidence="2">233</strain>
        <tissue evidence="2">Head and thorax</tissue>
    </source>
</reference>
<dbReference type="AlphaFoldDB" id="A0ABD2BGF1"/>
<evidence type="ECO:0000313" key="3">
    <source>
        <dbReference type="Proteomes" id="UP001607302"/>
    </source>
</evidence>
<feature type="region of interest" description="Disordered" evidence="1">
    <location>
        <begin position="48"/>
        <end position="161"/>
    </location>
</feature>
<feature type="compositionally biased region" description="Acidic residues" evidence="1">
    <location>
        <begin position="52"/>
        <end position="71"/>
    </location>
</feature>
<dbReference type="EMBL" id="JAUDFV010000102">
    <property type="protein sequence ID" value="KAL2731827.1"/>
    <property type="molecule type" value="Genomic_DNA"/>
</dbReference>
<organism evidence="2 3">
    <name type="scientific">Vespula squamosa</name>
    <name type="common">Southern yellow jacket</name>
    <name type="synonym">Wasp</name>
    <dbReference type="NCBI Taxonomy" id="30214"/>
    <lineage>
        <taxon>Eukaryota</taxon>
        <taxon>Metazoa</taxon>
        <taxon>Ecdysozoa</taxon>
        <taxon>Arthropoda</taxon>
        <taxon>Hexapoda</taxon>
        <taxon>Insecta</taxon>
        <taxon>Pterygota</taxon>
        <taxon>Neoptera</taxon>
        <taxon>Endopterygota</taxon>
        <taxon>Hymenoptera</taxon>
        <taxon>Apocrita</taxon>
        <taxon>Aculeata</taxon>
        <taxon>Vespoidea</taxon>
        <taxon>Vespidae</taxon>
        <taxon>Vespinae</taxon>
        <taxon>Vespula</taxon>
    </lineage>
</organism>
<name>A0ABD2BGF1_VESSQ</name>
<sequence>MDCAHALPSESDCAKNQPLGRTFIYIVETNSRSDMLTKNLSPLKKLALRSLEEEEEEEEEAEEEEEEEENDGSNGSSDVDGGDGGGRECTEGLQKEEVEKEAAAESTTMHTMACPRHGCWSKAKIKADSSPPQRGLWAKATYNRRSRSPRAFLRNQEKDRG</sequence>
<proteinExistence type="predicted"/>
<gene>
    <name evidence="2" type="ORF">V1478_004515</name>
</gene>
<evidence type="ECO:0000313" key="2">
    <source>
        <dbReference type="EMBL" id="KAL2731827.1"/>
    </source>
</evidence>
<accession>A0ABD2BGF1</accession>
<dbReference type="Proteomes" id="UP001607302">
    <property type="component" value="Unassembled WGS sequence"/>
</dbReference>